<dbReference type="Pfam" id="PF14009">
    <property type="entry name" value="PADRE"/>
    <property type="match status" value="1"/>
</dbReference>
<comment type="caution">
    <text evidence="2">The sequence shown here is derived from an EMBL/GenBank/DDBJ whole genome shotgun (WGS) entry which is preliminary data.</text>
</comment>
<evidence type="ECO:0000313" key="2">
    <source>
        <dbReference type="EMBL" id="KAL2609379.1"/>
    </source>
</evidence>
<protein>
    <submittedName>
        <fullName evidence="2">Uncharacterized protein</fullName>
    </submittedName>
</protein>
<keyword evidence="3" id="KW-1185">Reference proteome</keyword>
<feature type="compositionally biased region" description="Basic and acidic residues" evidence="1">
    <location>
        <begin position="127"/>
        <end position="136"/>
    </location>
</feature>
<dbReference type="PANTHER" id="PTHR33148">
    <property type="entry name" value="PLASTID MOVEMENT IMPAIRED PROTEIN-RELATED"/>
    <property type="match status" value="1"/>
</dbReference>
<sequence length="225" mass="25062">MGNKVPKTEGIQVPVELDYGSGQNHSTGRKVVTVIRRDGTKLTFDRGMCASKLLMAFPGYAVFRASEELEYLGRARALSPKASLKRGNTYLLLPQTRKQRQKPQRHQQKRSQVNPVMSAFDSDSDEELAKDTERHGSPQTITQTIKVGMTKQQLARMIGNGTISLAGSRAAQEHVNMTIGFRRPANWSCSMRLFNHPQSNLLSVPSLTKRTWSPELASIPEVPSQ</sequence>
<evidence type="ECO:0000313" key="3">
    <source>
        <dbReference type="Proteomes" id="UP001605036"/>
    </source>
</evidence>
<dbReference type="PANTHER" id="PTHR33148:SF33">
    <property type="entry name" value="DUF4228 DOMAIN PROTEIN"/>
    <property type="match status" value="1"/>
</dbReference>
<gene>
    <name evidence="2" type="ORF">R1flu_027952</name>
</gene>
<feature type="compositionally biased region" description="Basic residues" evidence="1">
    <location>
        <begin position="97"/>
        <end position="109"/>
    </location>
</feature>
<evidence type="ECO:0000256" key="1">
    <source>
        <dbReference type="SAM" id="MobiDB-lite"/>
    </source>
</evidence>
<dbReference type="AlphaFoldDB" id="A0ABD1XKA8"/>
<proteinExistence type="predicted"/>
<name>A0ABD1XKA8_9MARC</name>
<dbReference type="Proteomes" id="UP001605036">
    <property type="component" value="Unassembled WGS sequence"/>
</dbReference>
<dbReference type="InterPro" id="IPR025322">
    <property type="entry name" value="PADRE_dom"/>
</dbReference>
<feature type="region of interest" description="Disordered" evidence="1">
    <location>
        <begin position="95"/>
        <end position="137"/>
    </location>
</feature>
<dbReference type="EMBL" id="JBHFFA010000008">
    <property type="protein sequence ID" value="KAL2609379.1"/>
    <property type="molecule type" value="Genomic_DNA"/>
</dbReference>
<reference evidence="2 3" key="1">
    <citation type="submission" date="2024-09" db="EMBL/GenBank/DDBJ databases">
        <title>Chromosome-scale assembly of Riccia fluitans.</title>
        <authorList>
            <person name="Paukszto L."/>
            <person name="Sawicki J."/>
            <person name="Karawczyk K."/>
            <person name="Piernik-Szablinska J."/>
            <person name="Szczecinska M."/>
            <person name="Mazdziarz M."/>
        </authorList>
    </citation>
    <scope>NUCLEOTIDE SEQUENCE [LARGE SCALE GENOMIC DNA]</scope>
    <source>
        <strain evidence="2">Rf_01</strain>
        <tissue evidence="2">Aerial parts of the thallus</tissue>
    </source>
</reference>
<accession>A0ABD1XKA8</accession>
<organism evidence="2 3">
    <name type="scientific">Riccia fluitans</name>
    <dbReference type="NCBI Taxonomy" id="41844"/>
    <lineage>
        <taxon>Eukaryota</taxon>
        <taxon>Viridiplantae</taxon>
        <taxon>Streptophyta</taxon>
        <taxon>Embryophyta</taxon>
        <taxon>Marchantiophyta</taxon>
        <taxon>Marchantiopsida</taxon>
        <taxon>Marchantiidae</taxon>
        <taxon>Marchantiales</taxon>
        <taxon>Ricciaceae</taxon>
        <taxon>Riccia</taxon>
    </lineage>
</organism>